<protein>
    <submittedName>
        <fullName evidence="3">O-acetyltransferase WecH</fullName>
        <ecNumber evidence="3">2.3.1.-</ecNumber>
    </submittedName>
</protein>
<keyword evidence="1" id="KW-0812">Transmembrane</keyword>
<dbReference type="GO" id="GO:0016747">
    <property type="term" value="F:acyltransferase activity, transferring groups other than amino-acyl groups"/>
    <property type="evidence" value="ECO:0007669"/>
    <property type="project" value="InterPro"/>
</dbReference>
<feature type="transmembrane region" description="Helical" evidence="1">
    <location>
        <begin position="93"/>
        <end position="115"/>
    </location>
</feature>
<dbReference type="KEGG" id="aht:ANTHELSMS3_03498"/>
<dbReference type="EMBL" id="CP022540">
    <property type="protein sequence ID" value="ASP22125.1"/>
    <property type="molecule type" value="Genomic_DNA"/>
</dbReference>
<reference evidence="3 4" key="1">
    <citation type="submission" date="2017-07" db="EMBL/GenBank/DDBJ databases">
        <title>Genome Sequence of Antarctobacter heliothermus Strain SMS3 Isolated from a culture of the Diatom Skeletonema marinoi.</title>
        <authorList>
            <person name="Topel M."/>
            <person name="Pinder M.I.M."/>
            <person name="Johansson O.N."/>
            <person name="Kourtchenko O."/>
            <person name="Godhe A."/>
            <person name="Clarke A.K."/>
        </authorList>
    </citation>
    <scope>NUCLEOTIDE SEQUENCE [LARGE SCALE GENOMIC DNA]</scope>
    <source>
        <strain evidence="3 4">SMS3</strain>
    </source>
</reference>
<dbReference type="RefSeq" id="WP_157733553.1">
    <property type="nucleotide sequence ID" value="NZ_CP022540.1"/>
</dbReference>
<evidence type="ECO:0000313" key="4">
    <source>
        <dbReference type="Proteomes" id="UP000203589"/>
    </source>
</evidence>
<sequence length="330" mass="35794">MTPSPLTRSAQAGRVLWLDKAKGLAIVLVVFGHAWLGAQAAGVLPADKVFHTVEKLIYSFHMPLFFLLSGVTFEASARRRPLLRAARDKALRLLWPLLLWTYIFAGFRYLAGGAVNSPETLSDLFTSPLPPRDHLWFLWALFLIQMLGLLIAVPGVRPRPAWVWLALALGAMAIVSLPGLPLGPLTVNAALHLGIFLLGIWLARAGPLPTGVPVRLKALTVFVIVQIISFGLPENVVAFQVIAAVLSLCFVVMLNAPLGVLGRVLVRLGQLSMPIYLAHTLFTAATRIVLFKITDDPTLHLMLGTCAGLIGPVVLYYAVRAVASPRLLGF</sequence>
<feature type="transmembrane region" description="Helical" evidence="1">
    <location>
        <begin position="238"/>
        <end position="261"/>
    </location>
</feature>
<evidence type="ECO:0000313" key="3">
    <source>
        <dbReference type="EMBL" id="ASP22125.1"/>
    </source>
</evidence>
<dbReference type="PANTHER" id="PTHR37312:SF1">
    <property type="entry name" value="MEMBRANE-BOUND ACYLTRANSFERASE YKRP-RELATED"/>
    <property type="match status" value="1"/>
</dbReference>
<dbReference type="OrthoDB" id="9814956at2"/>
<gene>
    <name evidence="3" type="primary">wecH</name>
    <name evidence="3" type="ORF">ANTHELSMS3_03498</name>
</gene>
<feature type="domain" description="Acyltransferase 3" evidence="2">
    <location>
        <begin position="16"/>
        <end position="316"/>
    </location>
</feature>
<keyword evidence="1" id="KW-0472">Membrane</keyword>
<keyword evidence="3" id="KW-0808">Transferase</keyword>
<dbReference type="Pfam" id="PF01757">
    <property type="entry name" value="Acyl_transf_3"/>
    <property type="match status" value="1"/>
</dbReference>
<evidence type="ECO:0000256" key="1">
    <source>
        <dbReference type="SAM" id="Phobius"/>
    </source>
</evidence>
<feature type="transmembrane region" description="Helical" evidence="1">
    <location>
        <begin position="214"/>
        <end position="232"/>
    </location>
</feature>
<dbReference type="EC" id="2.3.1.-" evidence="3"/>
<dbReference type="PANTHER" id="PTHR37312">
    <property type="entry name" value="MEMBRANE-BOUND ACYLTRANSFERASE YKRP-RELATED"/>
    <property type="match status" value="1"/>
</dbReference>
<keyword evidence="1" id="KW-1133">Transmembrane helix</keyword>
<accession>A0A222E7E9</accession>
<feature type="transmembrane region" description="Helical" evidence="1">
    <location>
        <begin position="56"/>
        <end position="73"/>
    </location>
</feature>
<dbReference type="AlphaFoldDB" id="A0A222E7E9"/>
<dbReference type="Proteomes" id="UP000203589">
    <property type="component" value="Chromosome"/>
</dbReference>
<keyword evidence="3" id="KW-0012">Acyltransferase</keyword>
<feature type="transmembrane region" description="Helical" evidence="1">
    <location>
        <begin position="273"/>
        <end position="293"/>
    </location>
</feature>
<dbReference type="InterPro" id="IPR052734">
    <property type="entry name" value="Nod_factor_acetyltransferase"/>
</dbReference>
<feature type="transmembrane region" description="Helical" evidence="1">
    <location>
        <begin position="135"/>
        <end position="154"/>
    </location>
</feature>
<evidence type="ECO:0000259" key="2">
    <source>
        <dbReference type="Pfam" id="PF01757"/>
    </source>
</evidence>
<keyword evidence="4" id="KW-1185">Reference proteome</keyword>
<feature type="transmembrane region" description="Helical" evidence="1">
    <location>
        <begin position="299"/>
        <end position="319"/>
    </location>
</feature>
<dbReference type="InterPro" id="IPR002656">
    <property type="entry name" value="Acyl_transf_3_dom"/>
</dbReference>
<proteinExistence type="predicted"/>
<feature type="transmembrane region" description="Helical" evidence="1">
    <location>
        <begin position="161"/>
        <end position="179"/>
    </location>
</feature>
<organism evidence="3 4">
    <name type="scientific">Antarctobacter heliothermus</name>
    <dbReference type="NCBI Taxonomy" id="74033"/>
    <lineage>
        <taxon>Bacteria</taxon>
        <taxon>Pseudomonadati</taxon>
        <taxon>Pseudomonadota</taxon>
        <taxon>Alphaproteobacteria</taxon>
        <taxon>Rhodobacterales</taxon>
        <taxon>Roseobacteraceae</taxon>
        <taxon>Antarctobacter</taxon>
    </lineage>
</organism>
<name>A0A222E7E9_9RHOB</name>
<feature type="transmembrane region" description="Helical" evidence="1">
    <location>
        <begin position="21"/>
        <end position="44"/>
    </location>
</feature>
<feature type="transmembrane region" description="Helical" evidence="1">
    <location>
        <begin position="185"/>
        <end position="202"/>
    </location>
</feature>